<evidence type="ECO:0000256" key="1">
    <source>
        <dbReference type="SAM" id="SignalP"/>
    </source>
</evidence>
<dbReference type="Pfam" id="PF10988">
    <property type="entry name" value="DUF2807"/>
    <property type="match status" value="1"/>
</dbReference>
<protein>
    <submittedName>
        <fullName evidence="3">Putative autotransporter adhesin-like protein</fullName>
    </submittedName>
</protein>
<proteinExistence type="predicted"/>
<accession>A0A4R6QCL9</accession>
<dbReference type="OrthoDB" id="945689at2"/>
<keyword evidence="1" id="KW-0732">Signal</keyword>
<feature type="domain" description="Putative auto-transporter adhesin head GIN" evidence="2">
    <location>
        <begin position="36"/>
        <end position="203"/>
    </location>
</feature>
<feature type="signal peptide" evidence="1">
    <location>
        <begin position="1"/>
        <end position="19"/>
    </location>
</feature>
<organism evidence="3 4">
    <name type="scientific">Flavobacterium dankookense</name>
    <dbReference type="NCBI Taxonomy" id="706186"/>
    <lineage>
        <taxon>Bacteria</taxon>
        <taxon>Pseudomonadati</taxon>
        <taxon>Bacteroidota</taxon>
        <taxon>Flavobacteriia</taxon>
        <taxon>Flavobacteriales</taxon>
        <taxon>Flavobacteriaceae</taxon>
        <taxon>Flavobacterium</taxon>
    </lineage>
</organism>
<dbReference type="Gene3D" id="2.160.20.120">
    <property type="match status" value="1"/>
</dbReference>
<evidence type="ECO:0000313" key="3">
    <source>
        <dbReference type="EMBL" id="TDP60171.1"/>
    </source>
</evidence>
<dbReference type="AlphaFoldDB" id="A0A4R6QCL9"/>
<evidence type="ECO:0000259" key="2">
    <source>
        <dbReference type="Pfam" id="PF10988"/>
    </source>
</evidence>
<dbReference type="Proteomes" id="UP000295260">
    <property type="component" value="Unassembled WGS sequence"/>
</dbReference>
<sequence length="224" mass="24824">MTKLIIALVLALTSTFANAQLKGSGKTITKQFEYKNFDKLSFEGFNDNIQIEIGTSFKVEITMKETNEKYIQFFYDEKEMELSMKVEAKTGKELYDERETYQIKITLPEISVIKNFSNSDISVKGIVGRYFRVETNGNGSVICQGLIDQLDIEKVGNGDINAKKLVAKNAIIQNTGNGNVIVNVSENLQGNLSGNGDIQNIGKANFNTKSTKKGNGNLIVNQKS</sequence>
<name>A0A4R6QCL9_9FLAO</name>
<evidence type="ECO:0000313" key="4">
    <source>
        <dbReference type="Proteomes" id="UP000295260"/>
    </source>
</evidence>
<dbReference type="EMBL" id="SNXR01000012">
    <property type="protein sequence ID" value="TDP60171.1"/>
    <property type="molecule type" value="Genomic_DNA"/>
</dbReference>
<dbReference type="RefSeq" id="WP_133532460.1">
    <property type="nucleotide sequence ID" value="NZ_SNXR01000012.1"/>
</dbReference>
<feature type="chain" id="PRO_5020211755" evidence="1">
    <location>
        <begin position="20"/>
        <end position="224"/>
    </location>
</feature>
<comment type="caution">
    <text evidence="3">The sequence shown here is derived from an EMBL/GenBank/DDBJ whole genome shotgun (WGS) entry which is preliminary data.</text>
</comment>
<gene>
    <name evidence="3" type="ORF">BC748_1150</name>
</gene>
<dbReference type="InterPro" id="IPR021255">
    <property type="entry name" value="DUF2807"/>
</dbReference>
<keyword evidence="4" id="KW-1185">Reference proteome</keyword>
<reference evidence="3 4" key="1">
    <citation type="submission" date="2019-03" db="EMBL/GenBank/DDBJ databases">
        <title>Genomic Encyclopedia of Archaeal and Bacterial Type Strains, Phase II (KMG-II): from individual species to whole genera.</title>
        <authorList>
            <person name="Goeker M."/>
        </authorList>
    </citation>
    <scope>NUCLEOTIDE SEQUENCE [LARGE SCALE GENOMIC DNA]</scope>
    <source>
        <strain evidence="3 4">DSM 25687</strain>
    </source>
</reference>